<evidence type="ECO:0000313" key="2">
    <source>
        <dbReference type="Proteomes" id="UP000821853"/>
    </source>
</evidence>
<protein>
    <recommendedName>
        <fullName evidence="3">SWIM-type domain-containing protein</fullName>
    </recommendedName>
</protein>
<dbReference type="Proteomes" id="UP000821853">
    <property type="component" value="Unassembled WGS sequence"/>
</dbReference>
<organism evidence="1 2">
    <name type="scientific">Haemaphysalis longicornis</name>
    <name type="common">Bush tick</name>
    <dbReference type="NCBI Taxonomy" id="44386"/>
    <lineage>
        <taxon>Eukaryota</taxon>
        <taxon>Metazoa</taxon>
        <taxon>Ecdysozoa</taxon>
        <taxon>Arthropoda</taxon>
        <taxon>Chelicerata</taxon>
        <taxon>Arachnida</taxon>
        <taxon>Acari</taxon>
        <taxon>Parasitiformes</taxon>
        <taxon>Ixodida</taxon>
        <taxon>Ixodoidea</taxon>
        <taxon>Ixodidae</taxon>
        <taxon>Haemaphysalinae</taxon>
        <taxon>Haemaphysalis</taxon>
    </lineage>
</organism>
<accession>A0A9J6HAA9</accession>
<evidence type="ECO:0008006" key="3">
    <source>
        <dbReference type="Google" id="ProtNLM"/>
    </source>
</evidence>
<reference evidence="1 2" key="1">
    <citation type="journal article" date="2020" name="Cell">
        <title>Large-Scale Comparative Analyses of Tick Genomes Elucidate Their Genetic Diversity and Vector Capacities.</title>
        <authorList>
            <consortium name="Tick Genome and Microbiome Consortium (TIGMIC)"/>
            <person name="Jia N."/>
            <person name="Wang J."/>
            <person name="Shi W."/>
            <person name="Du L."/>
            <person name="Sun Y."/>
            <person name="Zhan W."/>
            <person name="Jiang J.F."/>
            <person name="Wang Q."/>
            <person name="Zhang B."/>
            <person name="Ji P."/>
            <person name="Bell-Sakyi L."/>
            <person name="Cui X.M."/>
            <person name="Yuan T.T."/>
            <person name="Jiang B.G."/>
            <person name="Yang W.F."/>
            <person name="Lam T.T."/>
            <person name="Chang Q.C."/>
            <person name="Ding S.J."/>
            <person name="Wang X.J."/>
            <person name="Zhu J.G."/>
            <person name="Ruan X.D."/>
            <person name="Zhao L."/>
            <person name="Wei J.T."/>
            <person name="Ye R.Z."/>
            <person name="Que T.C."/>
            <person name="Du C.H."/>
            <person name="Zhou Y.H."/>
            <person name="Cheng J.X."/>
            <person name="Dai P.F."/>
            <person name="Guo W.B."/>
            <person name="Han X.H."/>
            <person name="Huang E.J."/>
            <person name="Li L.F."/>
            <person name="Wei W."/>
            <person name="Gao Y.C."/>
            <person name="Liu J.Z."/>
            <person name="Shao H.Z."/>
            <person name="Wang X."/>
            <person name="Wang C.C."/>
            <person name="Yang T.C."/>
            <person name="Huo Q.B."/>
            <person name="Li W."/>
            <person name="Chen H.Y."/>
            <person name="Chen S.E."/>
            <person name="Zhou L.G."/>
            <person name="Ni X.B."/>
            <person name="Tian J.H."/>
            <person name="Sheng Y."/>
            <person name="Liu T."/>
            <person name="Pan Y.S."/>
            <person name="Xia L.Y."/>
            <person name="Li J."/>
            <person name="Zhao F."/>
            <person name="Cao W.C."/>
        </authorList>
    </citation>
    <scope>NUCLEOTIDE SEQUENCE [LARGE SCALE GENOMIC DNA]</scope>
    <source>
        <strain evidence="1">HaeL-2018</strain>
    </source>
</reference>
<keyword evidence="2" id="KW-1185">Reference proteome</keyword>
<evidence type="ECO:0000313" key="1">
    <source>
        <dbReference type="EMBL" id="KAH9384252.1"/>
    </source>
</evidence>
<dbReference type="EMBL" id="JABSTR010001877">
    <property type="protein sequence ID" value="KAH9384252.1"/>
    <property type="molecule type" value="Genomic_DNA"/>
</dbReference>
<comment type="caution">
    <text evidence="1">The sequence shown here is derived from an EMBL/GenBank/DDBJ whole genome shotgun (WGS) entry which is preliminary data.</text>
</comment>
<sequence>MVAAHCLCIAGNGEACPHIAAIMSYIECGIPVRAEHSCTDKESSWLPEHIKSSECGLSPRWTLTPSTNAKLSELYIPAVRTCTGGNLSILYDRKAVDKSLPVLADHCARCMSAQTLQAQEFFRTMQPPSRNPVC</sequence>
<dbReference type="PANTHER" id="PTHR47526">
    <property type="entry name" value="ATP-DEPENDENT DNA HELICASE"/>
    <property type="match status" value="1"/>
</dbReference>
<dbReference type="PANTHER" id="PTHR47526:SF3">
    <property type="entry name" value="PHD-TYPE DOMAIN-CONTAINING PROTEIN"/>
    <property type="match status" value="1"/>
</dbReference>
<proteinExistence type="predicted"/>
<dbReference type="AlphaFoldDB" id="A0A9J6HAA9"/>
<dbReference type="VEuPathDB" id="VectorBase:HLOH_040510"/>
<name>A0A9J6HAA9_HAELO</name>
<gene>
    <name evidence="1" type="ORF">HPB48_026245</name>
</gene>